<evidence type="ECO:0000256" key="1">
    <source>
        <dbReference type="SAM" id="MobiDB-lite"/>
    </source>
</evidence>
<accession>A0A9N9ZF04</accession>
<name>A0A9N9ZF04_9HYPO</name>
<evidence type="ECO:0000313" key="3">
    <source>
        <dbReference type="Proteomes" id="UP000775872"/>
    </source>
</evidence>
<feature type="region of interest" description="Disordered" evidence="1">
    <location>
        <begin position="172"/>
        <end position="191"/>
    </location>
</feature>
<dbReference type="Proteomes" id="UP000775872">
    <property type="component" value="Unassembled WGS sequence"/>
</dbReference>
<dbReference type="EMBL" id="CABFOC020000048">
    <property type="protein sequence ID" value="CAH0054326.1"/>
    <property type="molecule type" value="Genomic_DNA"/>
</dbReference>
<dbReference type="OrthoDB" id="5129758at2759"/>
<dbReference type="AlphaFoldDB" id="A0A9N9ZF04"/>
<protein>
    <submittedName>
        <fullName evidence="2">Uncharacterized protein</fullName>
    </submittedName>
</protein>
<keyword evidence="3" id="KW-1185">Reference proteome</keyword>
<gene>
    <name evidence="2" type="ORF">CSOL1703_00015799</name>
</gene>
<comment type="caution">
    <text evidence="2">The sequence shown here is derived from an EMBL/GenBank/DDBJ whole genome shotgun (WGS) entry which is preliminary data.</text>
</comment>
<organism evidence="2 3">
    <name type="scientific">Clonostachys solani</name>
    <dbReference type="NCBI Taxonomy" id="160281"/>
    <lineage>
        <taxon>Eukaryota</taxon>
        <taxon>Fungi</taxon>
        <taxon>Dikarya</taxon>
        <taxon>Ascomycota</taxon>
        <taxon>Pezizomycotina</taxon>
        <taxon>Sordariomycetes</taxon>
        <taxon>Hypocreomycetidae</taxon>
        <taxon>Hypocreales</taxon>
        <taxon>Bionectriaceae</taxon>
        <taxon>Clonostachys</taxon>
    </lineage>
</organism>
<reference evidence="2 3" key="2">
    <citation type="submission" date="2021-10" db="EMBL/GenBank/DDBJ databases">
        <authorList>
            <person name="Piombo E."/>
        </authorList>
    </citation>
    <scope>NUCLEOTIDE SEQUENCE [LARGE SCALE GENOMIC DNA]</scope>
</reference>
<evidence type="ECO:0000313" key="2">
    <source>
        <dbReference type="EMBL" id="CAH0054326.1"/>
    </source>
</evidence>
<reference evidence="3" key="1">
    <citation type="submission" date="2019-06" db="EMBL/GenBank/DDBJ databases">
        <authorList>
            <person name="Broberg M."/>
        </authorList>
    </citation>
    <scope>NUCLEOTIDE SEQUENCE [LARGE SCALE GENOMIC DNA]</scope>
</reference>
<sequence>MSMSLAHARDLLNAGRPYNAAWRVVPGPDRDNYDIIESKCREDRRWLTNAAPIAAGEKDGVKLSSVWRAAQPESIRVFNDATEAAEHYVKQDGKRRHNFAENRRWREADDLFHTMQVKVCQGKTVTVRQDLTDSRFYCKHKGGTPIFNYEPPRRRITGQSYATITMSADGVVEHPRSPPIRDSDAPADRGEFTYNGQVPRAPKEYIARLCTLLPHAVRALVCVVAWEGGRVGLPEINLASLPSLCPIEGLVRLVELWNIIFGEIAPGRICEQLERNRVLTETAYILNELEAIGGTIDLRANLKMLRHSVSYMMGLEIKDAARLESEFMKKEAFHELFDPRSTKVCFIWANSRSLNRIQQNY</sequence>
<proteinExistence type="predicted"/>